<proteinExistence type="predicted"/>
<gene>
    <name evidence="1" type="ORF">S03H2_57416</name>
</gene>
<name>X1KGD0_9ZZZZ</name>
<dbReference type="SUPFAM" id="SSF55620">
    <property type="entry name" value="Tetrahydrobiopterin biosynthesis enzymes-like"/>
    <property type="match status" value="1"/>
</dbReference>
<dbReference type="Gene3D" id="3.30.479.10">
    <property type="entry name" value="6-pyruvoyl tetrahydropterin synthase/QueD"/>
    <property type="match status" value="1"/>
</dbReference>
<dbReference type="InterPro" id="IPR007115">
    <property type="entry name" value="6-PTP_synth/QueD"/>
</dbReference>
<protein>
    <recommendedName>
        <fullName evidence="2">6-pyruvoyl tetrahydrobiopterin synthase</fullName>
    </recommendedName>
</protein>
<evidence type="ECO:0000313" key="1">
    <source>
        <dbReference type="EMBL" id="GAH81118.1"/>
    </source>
</evidence>
<accession>X1KGD0</accession>
<dbReference type="EMBL" id="BARU01036802">
    <property type="protein sequence ID" value="GAH81118.1"/>
    <property type="molecule type" value="Genomic_DNA"/>
</dbReference>
<dbReference type="AlphaFoldDB" id="X1KGD0"/>
<dbReference type="PANTHER" id="PTHR12589">
    <property type="entry name" value="PYRUVOYL TETRAHYDROBIOPTERIN SYNTHASE"/>
    <property type="match status" value="1"/>
</dbReference>
<dbReference type="InterPro" id="IPR038418">
    <property type="entry name" value="6-PTP_synth/QueD_sf"/>
</dbReference>
<organism evidence="1">
    <name type="scientific">marine sediment metagenome</name>
    <dbReference type="NCBI Taxonomy" id="412755"/>
    <lineage>
        <taxon>unclassified sequences</taxon>
        <taxon>metagenomes</taxon>
        <taxon>ecological metagenomes</taxon>
    </lineage>
</organism>
<dbReference type="Pfam" id="PF01242">
    <property type="entry name" value="PTPS"/>
    <property type="match status" value="1"/>
</dbReference>
<reference evidence="1" key="1">
    <citation type="journal article" date="2014" name="Front. Microbiol.">
        <title>High frequency of phylogenetically diverse reductive dehalogenase-homologous genes in deep subseafloor sedimentary metagenomes.</title>
        <authorList>
            <person name="Kawai M."/>
            <person name="Futagami T."/>
            <person name="Toyoda A."/>
            <person name="Takaki Y."/>
            <person name="Nishi S."/>
            <person name="Hori S."/>
            <person name="Arai W."/>
            <person name="Tsubouchi T."/>
            <person name="Morono Y."/>
            <person name="Uchiyama I."/>
            <person name="Ito T."/>
            <person name="Fujiyama A."/>
            <person name="Inagaki F."/>
            <person name="Takami H."/>
        </authorList>
    </citation>
    <scope>NUCLEOTIDE SEQUENCE</scope>
    <source>
        <strain evidence="1">Expedition CK06-06</strain>
    </source>
</reference>
<evidence type="ECO:0008006" key="2">
    <source>
        <dbReference type="Google" id="ProtNLM"/>
    </source>
</evidence>
<sequence>MFTVSVETHFWASHQLVLADGSKEPLHRHNWSVTADVSSEKLNSMGLVMDFRQLKAMVDKTIAEFDNMALDKIDYLRRNNISAENMAGYIYEKLEPKLPQGVKLEAVRVVEEPGCSAKFAK</sequence>
<comment type="caution">
    <text evidence="1">The sequence shown here is derived from an EMBL/GenBank/DDBJ whole genome shotgun (WGS) entry which is preliminary data.</text>
</comment>
<dbReference type="PANTHER" id="PTHR12589:SF8">
    <property type="entry name" value="6-CARBOXY-5,6,7,8-TETRAHYDROPTERIN SYNTHASE"/>
    <property type="match status" value="1"/>
</dbReference>